<dbReference type="Pfam" id="PF07727">
    <property type="entry name" value="RVT_2"/>
    <property type="match status" value="1"/>
</dbReference>
<dbReference type="InterPro" id="IPR025724">
    <property type="entry name" value="GAG-pre-integrase_dom"/>
</dbReference>
<dbReference type="InterPro" id="IPR039537">
    <property type="entry name" value="Retrotran_Ty1/copia-like"/>
</dbReference>
<dbReference type="Pfam" id="PF00665">
    <property type="entry name" value="rve"/>
    <property type="match status" value="1"/>
</dbReference>
<dbReference type="GO" id="GO:0016787">
    <property type="term" value="F:hydrolase activity"/>
    <property type="evidence" value="ECO:0007669"/>
    <property type="project" value="UniProtKB-KW"/>
</dbReference>
<dbReference type="PROSITE" id="PS50994">
    <property type="entry name" value="INTEGRASE"/>
    <property type="match status" value="1"/>
</dbReference>
<dbReference type="GO" id="GO:0003676">
    <property type="term" value="F:nucleic acid binding"/>
    <property type="evidence" value="ECO:0007669"/>
    <property type="project" value="InterPro"/>
</dbReference>
<dbReference type="CDD" id="cd09272">
    <property type="entry name" value="RNase_HI_RT_Ty1"/>
    <property type="match status" value="1"/>
</dbReference>
<dbReference type="EMBL" id="JARYMX010000006">
    <property type="protein sequence ID" value="KAJ9545064.1"/>
    <property type="molecule type" value="Genomic_DNA"/>
</dbReference>
<keyword evidence="2" id="KW-0378">Hydrolase</keyword>
<dbReference type="InterPro" id="IPR001584">
    <property type="entry name" value="Integrase_cat-core"/>
</dbReference>
<dbReference type="Gene3D" id="3.30.420.10">
    <property type="entry name" value="Ribonuclease H-like superfamily/Ribonuclease H"/>
    <property type="match status" value="1"/>
</dbReference>
<reference evidence="4" key="1">
    <citation type="submission" date="2023-03" db="EMBL/GenBank/DDBJ databases">
        <title>Chromosome-scale reference genome and RAD-based genetic map of yellow starthistle (Centaurea solstitialis) reveal putative structural variation and QTLs associated with invader traits.</title>
        <authorList>
            <person name="Reatini B."/>
            <person name="Cang F.A."/>
            <person name="Jiang Q."/>
            <person name="Mckibben M.T.W."/>
            <person name="Barker M.S."/>
            <person name="Rieseberg L.H."/>
            <person name="Dlugosch K.M."/>
        </authorList>
    </citation>
    <scope>NUCLEOTIDE SEQUENCE</scope>
    <source>
        <strain evidence="4">CAN-66</strain>
        <tissue evidence="4">Leaf</tissue>
    </source>
</reference>
<keyword evidence="1" id="KW-0479">Metal-binding</keyword>
<dbReference type="SUPFAM" id="SSF53098">
    <property type="entry name" value="Ribonuclease H-like"/>
    <property type="match status" value="1"/>
</dbReference>
<dbReference type="PANTHER" id="PTHR42648:SF32">
    <property type="entry name" value="RIBONUCLEASE H-LIKE DOMAIN, GAG-PRE-INTEGRASE DOMAIN PROTEIN-RELATED"/>
    <property type="match status" value="1"/>
</dbReference>
<evidence type="ECO:0000256" key="2">
    <source>
        <dbReference type="ARBA" id="ARBA00022801"/>
    </source>
</evidence>
<dbReference type="GO" id="GO:0046872">
    <property type="term" value="F:metal ion binding"/>
    <property type="evidence" value="ECO:0007669"/>
    <property type="project" value="UniProtKB-KW"/>
</dbReference>
<dbReference type="AlphaFoldDB" id="A0AA38SNE7"/>
<dbReference type="InterPro" id="IPR036397">
    <property type="entry name" value="RNaseH_sf"/>
</dbReference>
<evidence type="ECO:0000313" key="4">
    <source>
        <dbReference type="EMBL" id="KAJ9545064.1"/>
    </source>
</evidence>
<dbReference type="PANTHER" id="PTHR42648">
    <property type="entry name" value="TRANSPOSASE, PUTATIVE-RELATED"/>
    <property type="match status" value="1"/>
</dbReference>
<proteinExistence type="predicted"/>
<dbReference type="Pfam" id="PF13976">
    <property type="entry name" value="gag_pre-integrs"/>
    <property type="match status" value="1"/>
</dbReference>
<accession>A0AA38SNE7</accession>
<feature type="domain" description="Integrase catalytic" evidence="3">
    <location>
        <begin position="105"/>
        <end position="279"/>
    </location>
</feature>
<keyword evidence="5" id="KW-1185">Reference proteome</keyword>
<evidence type="ECO:0000259" key="3">
    <source>
        <dbReference type="PROSITE" id="PS50994"/>
    </source>
</evidence>
<evidence type="ECO:0000313" key="5">
    <source>
        <dbReference type="Proteomes" id="UP001172457"/>
    </source>
</evidence>
<organism evidence="4 5">
    <name type="scientific">Centaurea solstitialis</name>
    <name type="common">yellow star-thistle</name>
    <dbReference type="NCBI Taxonomy" id="347529"/>
    <lineage>
        <taxon>Eukaryota</taxon>
        <taxon>Viridiplantae</taxon>
        <taxon>Streptophyta</taxon>
        <taxon>Embryophyta</taxon>
        <taxon>Tracheophyta</taxon>
        <taxon>Spermatophyta</taxon>
        <taxon>Magnoliopsida</taxon>
        <taxon>eudicotyledons</taxon>
        <taxon>Gunneridae</taxon>
        <taxon>Pentapetalae</taxon>
        <taxon>asterids</taxon>
        <taxon>campanulids</taxon>
        <taxon>Asterales</taxon>
        <taxon>Asteraceae</taxon>
        <taxon>Carduoideae</taxon>
        <taxon>Cardueae</taxon>
        <taxon>Centaureinae</taxon>
        <taxon>Centaurea</taxon>
    </lineage>
</organism>
<protein>
    <recommendedName>
        <fullName evidence="3">Integrase catalytic domain-containing protein</fullName>
    </recommendedName>
</protein>
<comment type="caution">
    <text evidence="4">The sequence shown here is derived from an EMBL/GenBank/DDBJ whole genome shotgun (WGS) entry which is preliminary data.</text>
</comment>
<dbReference type="GO" id="GO:0015074">
    <property type="term" value="P:DNA integration"/>
    <property type="evidence" value="ECO:0007669"/>
    <property type="project" value="InterPro"/>
</dbReference>
<gene>
    <name evidence="4" type="ORF">OSB04_024771</name>
</gene>
<dbReference type="Proteomes" id="UP001172457">
    <property type="component" value="Chromosome 6"/>
</dbReference>
<evidence type="ECO:0000256" key="1">
    <source>
        <dbReference type="ARBA" id="ARBA00022723"/>
    </source>
</evidence>
<sequence>MTGIMSHLEDFKKFDGGHLVFGDNPKEGKINGKGKVSKGQMTFDDVYYASISESSLWHRRMCHMNFKNINKLVKNNLVRGLPTKEFSFDDHCVACLKGKQHKFSHKSKEINTISSLLQLLHMDLFGPTNVMSIEKKSYCLVIVDDYSIFTWVFFLRTQDEISVPIKPFVNKIENQENLKVKVIRSDNGTEFKNVDLNSFCEEKGIERKFSAPRTPQQNGVAESRNMTLIEAARSLLADSKLPITFWAEACGSYMFKCKKIKETEAPFVMFPMPVVDPIEFYTMEDKEPETEEEMEEELISAKQHHEIEPKKAYDSMKDPSWIEAMQEKLLQFIDEEVYVCQPPGFEDPKFSDRVYKLKKALYGLHQAPRAWSMIGSLMYLTASRPDIMFAMCVYARFQVRPKDLHFQAVKRIFRYLKGQPRLGLWYPHESSFDLLAYTDSDYGGANLDRKSTSDGCQFLGARLVSWQCKKQTTVSTSTAKAEYVAAASCCSQVLWIQNQTLDYGITFLNTLLFSLITIVL</sequence>
<name>A0AA38SNE7_9ASTR</name>
<dbReference type="InterPro" id="IPR012337">
    <property type="entry name" value="RNaseH-like_sf"/>
</dbReference>
<dbReference type="InterPro" id="IPR013103">
    <property type="entry name" value="RVT_2"/>
</dbReference>